<keyword evidence="2" id="KW-0812">Transmembrane</keyword>
<evidence type="ECO:0000313" key="3">
    <source>
        <dbReference type="EnsemblMetazoa" id="PPA42937.1"/>
    </source>
</evidence>
<name>A0A2A6CUN2_PRIPA</name>
<proteinExistence type="predicted"/>
<protein>
    <submittedName>
        <fullName evidence="3">Uncharacterized protein</fullName>
    </submittedName>
</protein>
<reference evidence="3" key="2">
    <citation type="submission" date="2022-06" db="UniProtKB">
        <authorList>
            <consortium name="EnsemblMetazoa"/>
        </authorList>
    </citation>
    <scope>IDENTIFICATION</scope>
    <source>
        <strain evidence="3">PS312</strain>
    </source>
</reference>
<feature type="compositionally biased region" description="Polar residues" evidence="1">
    <location>
        <begin position="100"/>
        <end position="110"/>
    </location>
</feature>
<keyword evidence="2" id="KW-0472">Membrane</keyword>
<dbReference type="Proteomes" id="UP000005239">
    <property type="component" value="Unassembled WGS sequence"/>
</dbReference>
<dbReference type="AlphaFoldDB" id="A0A2A6CUN2"/>
<feature type="region of interest" description="Disordered" evidence="1">
    <location>
        <begin position="100"/>
        <end position="171"/>
    </location>
</feature>
<sequence length="171" mass="19048">NLWLANQHISLAELFKCTIVFDAIWRWDVGVDIEIAVVIALLMLIALVLVIYDKCCAGTVQHEMDPSEIEMTEFSPYVSNDDDSTTSNVPIDDCVMTTENVVRRTSQASECGNEEAKDEEEGNPDPDQRSDIETDIASPSNMERHGPNTPEEEIVQSVQEKRDSITADVST</sequence>
<feature type="transmembrane region" description="Helical" evidence="2">
    <location>
        <begin position="35"/>
        <end position="52"/>
    </location>
</feature>
<accession>A0A2A6CUN2</accession>
<accession>A0A8R1UX35</accession>
<evidence type="ECO:0000313" key="4">
    <source>
        <dbReference type="Proteomes" id="UP000005239"/>
    </source>
</evidence>
<evidence type="ECO:0000256" key="1">
    <source>
        <dbReference type="SAM" id="MobiDB-lite"/>
    </source>
</evidence>
<keyword evidence="2" id="KW-1133">Transmembrane helix</keyword>
<feature type="compositionally biased region" description="Acidic residues" evidence="1">
    <location>
        <begin position="112"/>
        <end position="124"/>
    </location>
</feature>
<gene>
    <name evidence="3" type="primary">WBGene00281306</name>
</gene>
<keyword evidence="4" id="KW-1185">Reference proteome</keyword>
<organism evidence="3 4">
    <name type="scientific">Pristionchus pacificus</name>
    <name type="common">Parasitic nematode worm</name>
    <dbReference type="NCBI Taxonomy" id="54126"/>
    <lineage>
        <taxon>Eukaryota</taxon>
        <taxon>Metazoa</taxon>
        <taxon>Ecdysozoa</taxon>
        <taxon>Nematoda</taxon>
        <taxon>Chromadorea</taxon>
        <taxon>Rhabditida</taxon>
        <taxon>Rhabditina</taxon>
        <taxon>Diplogasteromorpha</taxon>
        <taxon>Diplogasteroidea</taxon>
        <taxon>Neodiplogasteridae</taxon>
        <taxon>Pristionchus</taxon>
    </lineage>
</organism>
<dbReference type="EnsemblMetazoa" id="PPA42937.1">
    <property type="protein sequence ID" value="PPA42937.1"/>
    <property type="gene ID" value="WBGene00281306"/>
</dbReference>
<reference evidence="4" key="1">
    <citation type="journal article" date="2008" name="Nat. Genet.">
        <title>The Pristionchus pacificus genome provides a unique perspective on nematode lifestyle and parasitism.</title>
        <authorList>
            <person name="Dieterich C."/>
            <person name="Clifton S.W."/>
            <person name="Schuster L.N."/>
            <person name="Chinwalla A."/>
            <person name="Delehaunty K."/>
            <person name="Dinkelacker I."/>
            <person name="Fulton L."/>
            <person name="Fulton R."/>
            <person name="Godfrey J."/>
            <person name="Minx P."/>
            <person name="Mitreva M."/>
            <person name="Roeseler W."/>
            <person name="Tian H."/>
            <person name="Witte H."/>
            <person name="Yang S.P."/>
            <person name="Wilson R.K."/>
            <person name="Sommer R.J."/>
        </authorList>
    </citation>
    <scope>NUCLEOTIDE SEQUENCE [LARGE SCALE GENOMIC DNA]</scope>
    <source>
        <strain evidence="4">PS312</strain>
    </source>
</reference>
<evidence type="ECO:0000256" key="2">
    <source>
        <dbReference type="SAM" id="Phobius"/>
    </source>
</evidence>